<dbReference type="Gene3D" id="3.40.630.30">
    <property type="match status" value="1"/>
</dbReference>
<keyword evidence="3" id="KW-1185">Reference proteome</keyword>
<gene>
    <name evidence="2" type="ORF">OO016_08160</name>
</gene>
<evidence type="ECO:0000313" key="3">
    <source>
        <dbReference type="Proteomes" id="UP001207116"/>
    </source>
</evidence>
<accession>A0AAE3MMI2</accession>
<dbReference type="Pfam" id="PF13302">
    <property type="entry name" value="Acetyltransf_3"/>
    <property type="match status" value="1"/>
</dbReference>
<dbReference type="Proteomes" id="UP001207116">
    <property type="component" value="Unassembled WGS sequence"/>
</dbReference>
<name>A0AAE3MMI2_9FLAO</name>
<sequence>MRSTSEISLRKLRHGDAETLSLLANNKKIWDCVRDLFPHPYTLEDAQSFIRRTEEEDPAHTFAIVNPEDQLCGVISLMPNEGIYRIGSELGYWIGEAYWGRGIASQAVALITKYGFEQLQLHRIYAGVFDFNQASMRVLEKNGYLKEGIKRKAVIKNGQIHDEHHYAIVI</sequence>
<organism evidence="2 3">
    <name type="scientific">Lentiprolixibacter aurantiacus</name>
    <dbReference type="NCBI Taxonomy" id="2993939"/>
    <lineage>
        <taxon>Bacteria</taxon>
        <taxon>Pseudomonadati</taxon>
        <taxon>Bacteroidota</taxon>
        <taxon>Flavobacteriia</taxon>
        <taxon>Flavobacteriales</taxon>
        <taxon>Flavobacteriaceae</taxon>
        <taxon>Lentiprolixibacter</taxon>
    </lineage>
</organism>
<dbReference type="AlphaFoldDB" id="A0AAE3MMI2"/>
<proteinExistence type="predicted"/>
<dbReference type="EMBL" id="JAPFQP010000002">
    <property type="protein sequence ID" value="MCX2719572.1"/>
    <property type="molecule type" value="Genomic_DNA"/>
</dbReference>
<evidence type="ECO:0000259" key="1">
    <source>
        <dbReference type="PROSITE" id="PS51186"/>
    </source>
</evidence>
<protein>
    <submittedName>
        <fullName evidence="2">GNAT family N-acetyltransferase</fullName>
    </submittedName>
</protein>
<dbReference type="GO" id="GO:0016747">
    <property type="term" value="F:acyltransferase activity, transferring groups other than amino-acyl groups"/>
    <property type="evidence" value="ECO:0007669"/>
    <property type="project" value="InterPro"/>
</dbReference>
<dbReference type="InterPro" id="IPR000182">
    <property type="entry name" value="GNAT_dom"/>
</dbReference>
<feature type="domain" description="N-acetyltransferase" evidence="1">
    <location>
        <begin position="7"/>
        <end position="170"/>
    </location>
</feature>
<dbReference type="PROSITE" id="PS51186">
    <property type="entry name" value="GNAT"/>
    <property type="match status" value="1"/>
</dbReference>
<dbReference type="PANTHER" id="PTHR43328:SF1">
    <property type="entry name" value="N-ACETYLTRANSFERASE DOMAIN-CONTAINING PROTEIN"/>
    <property type="match status" value="1"/>
</dbReference>
<dbReference type="InterPro" id="IPR016181">
    <property type="entry name" value="Acyl_CoA_acyltransferase"/>
</dbReference>
<comment type="caution">
    <text evidence="2">The sequence shown here is derived from an EMBL/GenBank/DDBJ whole genome shotgun (WGS) entry which is preliminary data.</text>
</comment>
<dbReference type="SUPFAM" id="SSF55729">
    <property type="entry name" value="Acyl-CoA N-acyltransferases (Nat)"/>
    <property type="match status" value="1"/>
</dbReference>
<dbReference type="RefSeq" id="WP_266012301.1">
    <property type="nucleotide sequence ID" value="NZ_JAPFQP010000002.1"/>
</dbReference>
<evidence type="ECO:0000313" key="2">
    <source>
        <dbReference type="EMBL" id="MCX2719572.1"/>
    </source>
</evidence>
<reference evidence="2" key="1">
    <citation type="submission" date="2022-11" db="EMBL/GenBank/DDBJ databases">
        <title>The characterization of three novel Bacteroidetes species and genomic analysis of their roles in tidal elemental geochemical cycles.</title>
        <authorList>
            <person name="Ma K.-J."/>
        </authorList>
    </citation>
    <scope>NUCLEOTIDE SEQUENCE</scope>
    <source>
        <strain evidence="2">M415</strain>
    </source>
</reference>
<dbReference type="PANTHER" id="PTHR43328">
    <property type="entry name" value="ACETYLTRANSFERASE-RELATED"/>
    <property type="match status" value="1"/>
</dbReference>